<comment type="similarity">
    <text evidence="2 9">Belongs to the sulfotransferase 2 family.</text>
</comment>
<evidence type="ECO:0000256" key="6">
    <source>
        <dbReference type="ARBA" id="ARBA00023034"/>
    </source>
</evidence>
<dbReference type="Proteomes" id="UP000593567">
    <property type="component" value="Unassembled WGS sequence"/>
</dbReference>
<evidence type="ECO:0000256" key="5">
    <source>
        <dbReference type="ARBA" id="ARBA00022989"/>
    </source>
</evidence>
<dbReference type="InterPro" id="IPR005331">
    <property type="entry name" value="Sulfotransferase"/>
</dbReference>
<keyword evidence="3 9" id="KW-0808">Transferase</keyword>
<comment type="caution">
    <text evidence="10">The sequence shown here is derived from an EMBL/GenBank/DDBJ whole genome shotgun (WGS) entry which is preliminary data.</text>
</comment>
<evidence type="ECO:0000313" key="11">
    <source>
        <dbReference type="Proteomes" id="UP000593567"/>
    </source>
</evidence>
<dbReference type="AlphaFoldDB" id="A0A7J7J0J7"/>
<evidence type="ECO:0000256" key="7">
    <source>
        <dbReference type="ARBA" id="ARBA00023136"/>
    </source>
</evidence>
<evidence type="ECO:0000256" key="8">
    <source>
        <dbReference type="ARBA" id="ARBA00023180"/>
    </source>
</evidence>
<comment type="subcellular location">
    <subcellularLocation>
        <location evidence="1 9">Golgi apparatus membrane</location>
        <topology evidence="1 9">Single-pass type II membrane protein</topology>
    </subcellularLocation>
</comment>
<name>A0A7J7J0J7_BUGNE</name>
<dbReference type="GO" id="GO:0000139">
    <property type="term" value="C:Golgi membrane"/>
    <property type="evidence" value="ECO:0007669"/>
    <property type="project" value="UniProtKB-SubCell"/>
</dbReference>
<evidence type="ECO:0000256" key="3">
    <source>
        <dbReference type="ARBA" id="ARBA00022679"/>
    </source>
</evidence>
<dbReference type="InterPro" id="IPR018011">
    <property type="entry name" value="Carb_sulfotrans_8-10"/>
</dbReference>
<protein>
    <recommendedName>
        <fullName evidence="9">Carbohydrate sulfotransferase</fullName>
        <ecNumber evidence="9">2.8.2.-</ecNumber>
    </recommendedName>
</protein>
<gene>
    <name evidence="10" type="ORF">EB796_022078</name>
</gene>
<evidence type="ECO:0000313" key="10">
    <source>
        <dbReference type="EMBL" id="KAF6019605.1"/>
    </source>
</evidence>
<keyword evidence="5" id="KW-1133">Transmembrane helix</keyword>
<evidence type="ECO:0000256" key="1">
    <source>
        <dbReference type="ARBA" id="ARBA00004323"/>
    </source>
</evidence>
<accession>A0A7J7J0J7</accession>
<evidence type="ECO:0000256" key="9">
    <source>
        <dbReference type="RuleBase" id="RU364020"/>
    </source>
</evidence>
<proteinExistence type="inferred from homology"/>
<keyword evidence="9" id="KW-0119">Carbohydrate metabolism</keyword>
<keyword evidence="11" id="KW-1185">Reference proteome</keyword>
<dbReference type="PANTHER" id="PTHR12137:SF54">
    <property type="entry name" value="CARBOHYDRATE SULFOTRANSFERASE"/>
    <property type="match status" value="1"/>
</dbReference>
<keyword evidence="4" id="KW-0812">Transmembrane</keyword>
<reference evidence="10" key="1">
    <citation type="submission" date="2020-06" db="EMBL/GenBank/DDBJ databases">
        <title>Draft genome of Bugula neritina, a colonial animal packing powerful symbionts and potential medicines.</title>
        <authorList>
            <person name="Rayko M."/>
        </authorList>
    </citation>
    <scope>NUCLEOTIDE SEQUENCE [LARGE SCALE GENOMIC DNA]</scope>
    <source>
        <strain evidence="10">Kwan_BN1</strain>
    </source>
</reference>
<keyword evidence="6 9" id="KW-0333">Golgi apparatus</keyword>
<evidence type="ECO:0000256" key="4">
    <source>
        <dbReference type="ARBA" id="ARBA00022692"/>
    </source>
</evidence>
<dbReference type="Pfam" id="PF03567">
    <property type="entry name" value="Sulfotransfer_2"/>
    <property type="match status" value="1"/>
</dbReference>
<organism evidence="10 11">
    <name type="scientific">Bugula neritina</name>
    <name type="common">Brown bryozoan</name>
    <name type="synonym">Sertularia neritina</name>
    <dbReference type="NCBI Taxonomy" id="10212"/>
    <lineage>
        <taxon>Eukaryota</taxon>
        <taxon>Metazoa</taxon>
        <taxon>Spiralia</taxon>
        <taxon>Lophotrochozoa</taxon>
        <taxon>Bryozoa</taxon>
        <taxon>Gymnolaemata</taxon>
        <taxon>Cheilostomatida</taxon>
        <taxon>Flustrina</taxon>
        <taxon>Buguloidea</taxon>
        <taxon>Bugulidae</taxon>
        <taxon>Bugula</taxon>
    </lineage>
</organism>
<dbReference type="EC" id="2.8.2.-" evidence="9"/>
<dbReference type="OrthoDB" id="2019940at2759"/>
<keyword evidence="9" id="KW-0735">Signal-anchor</keyword>
<dbReference type="GO" id="GO:0016051">
    <property type="term" value="P:carbohydrate biosynthetic process"/>
    <property type="evidence" value="ECO:0007669"/>
    <property type="project" value="InterPro"/>
</dbReference>
<evidence type="ECO:0000256" key="2">
    <source>
        <dbReference type="ARBA" id="ARBA00006339"/>
    </source>
</evidence>
<dbReference type="PANTHER" id="PTHR12137">
    <property type="entry name" value="CARBOHYDRATE SULFOTRANSFERASE"/>
    <property type="match status" value="1"/>
</dbReference>
<dbReference type="GO" id="GO:0008146">
    <property type="term" value="F:sulfotransferase activity"/>
    <property type="evidence" value="ECO:0007669"/>
    <property type="project" value="InterPro"/>
</dbReference>
<sequence length="159" mass="18835">MWRRHVSTMCHKNFSQRPSFREFVKDCVLAQWTIHEYNTHWLPAAERCDVCTGELDFIVAVENMKNESIYVLKAAGVSSYEGIYDGIRQSTIRLNEKQKKSTNYQDYYKDLDEKDVEMLTELYSFDIYLFSYPKSPFIFQAMQHLQHTVTLVRLPIVSE</sequence>
<keyword evidence="8 9" id="KW-0325">Glycoprotein</keyword>
<keyword evidence="7" id="KW-0472">Membrane</keyword>
<dbReference type="EMBL" id="VXIV02003218">
    <property type="protein sequence ID" value="KAF6019605.1"/>
    <property type="molecule type" value="Genomic_DNA"/>
</dbReference>